<evidence type="ECO:0000313" key="3">
    <source>
        <dbReference type="EMBL" id="AYG05530.1"/>
    </source>
</evidence>
<protein>
    <recommendedName>
        <fullName evidence="2">CobQ/CobB/MinD/ParA nucleotide binding domain-containing protein</fullName>
    </recommendedName>
</protein>
<evidence type="ECO:0000313" key="4">
    <source>
        <dbReference type="Proteomes" id="UP000275069"/>
    </source>
</evidence>
<dbReference type="InterPro" id="IPR027417">
    <property type="entry name" value="P-loop_NTPase"/>
</dbReference>
<feature type="domain" description="CobQ/CobB/MinD/ParA nucleotide binding" evidence="2">
    <location>
        <begin position="196"/>
        <end position="408"/>
    </location>
</feature>
<dbReference type="GO" id="GO:0016887">
    <property type="term" value="F:ATP hydrolysis activity"/>
    <property type="evidence" value="ECO:0007669"/>
    <property type="project" value="TreeGrafter"/>
</dbReference>
<dbReference type="InterPro" id="IPR050625">
    <property type="entry name" value="ParA/MinD_ATPase"/>
</dbReference>
<dbReference type="EMBL" id="CP032625">
    <property type="protein sequence ID" value="AYG05530.1"/>
    <property type="molecule type" value="Genomic_DNA"/>
</dbReference>
<organism evidence="3 4">
    <name type="scientific">Gryllotalpicola protaetiae</name>
    <dbReference type="NCBI Taxonomy" id="2419771"/>
    <lineage>
        <taxon>Bacteria</taxon>
        <taxon>Bacillati</taxon>
        <taxon>Actinomycetota</taxon>
        <taxon>Actinomycetes</taxon>
        <taxon>Micrococcales</taxon>
        <taxon>Microbacteriaceae</taxon>
        <taxon>Gryllotalpicola</taxon>
    </lineage>
</organism>
<keyword evidence="3" id="KW-0614">Plasmid</keyword>
<geneLocation type="plasmid" evidence="3 4">
    <name>unnamed1</name>
</geneLocation>
<dbReference type="RefSeq" id="WP_120791058.1">
    <property type="nucleotide sequence ID" value="NZ_CP032625.1"/>
</dbReference>
<evidence type="ECO:0000259" key="2">
    <source>
        <dbReference type="Pfam" id="PF01656"/>
    </source>
</evidence>
<feature type="compositionally biased region" description="Acidic residues" evidence="1">
    <location>
        <begin position="111"/>
        <end position="127"/>
    </location>
</feature>
<name>A0A387BWK6_9MICO</name>
<gene>
    <name evidence="3" type="ORF">D7I44_17785</name>
</gene>
<dbReference type="PANTHER" id="PTHR43384">
    <property type="entry name" value="SEPTUM SITE-DETERMINING PROTEIN MIND HOMOLOG, CHLOROPLASTIC-RELATED"/>
    <property type="match status" value="1"/>
</dbReference>
<dbReference type="Pfam" id="PF01656">
    <property type="entry name" value="CbiA"/>
    <property type="match status" value="1"/>
</dbReference>
<feature type="compositionally biased region" description="Pro residues" evidence="1">
    <location>
        <begin position="68"/>
        <end position="85"/>
    </location>
</feature>
<evidence type="ECO:0000256" key="1">
    <source>
        <dbReference type="SAM" id="MobiDB-lite"/>
    </source>
</evidence>
<dbReference type="OrthoDB" id="4640801at2"/>
<dbReference type="KEGG" id="gry:D7I44_17785"/>
<dbReference type="Gene3D" id="3.40.50.300">
    <property type="entry name" value="P-loop containing nucleotide triphosphate hydrolases"/>
    <property type="match status" value="1"/>
</dbReference>
<dbReference type="SUPFAM" id="SSF52540">
    <property type="entry name" value="P-loop containing nucleoside triphosphate hydrolases"/>
    <property type="match status" value="1"/>
</dbReference>
<proteinExistence type="predicted"/>
<reference evidence="3 4" key="1">
    <citation type="submission" date="2018-09" db="EMBL/GenBank/DDBJ databases">
        <title>Genome sequencing of strain 2DFW10M-5.</title>
        <authorList>
            <person name="Heo J."/>
            <person name="Kim S.-J."/>
            <person name="Kwon S.-W."/>
        </authorList>
    </citation>
    <scope>NUCLEOTIDE SEQUENCE [LARGE SCALE GENOMIC DNA]</scope>
    <source>
        <strain evidence="3 4">2DFW10M-5</strain>
        <plasmid evidence="3 4">unnamed1</plasmid>
    </source>
</reference>
<keyword evidence="4" id="KW-1185">Reference proteome</keyword>
<dbReference type="GO" id="GO:0009898">
    <property type="term" value="C:cytoplasmic side of plasma membrane"/>
    <property type="evidence" value="ECO:0007669"/>
    <property type="project" value="TreeGrafter"/>
</dbReference>
<dbReference type="GO" id="GO:0005524">
    <property type="term" value="F:ATP binding"/>
    <property type="evidence" value="ECO:0007669"/>
    <property type="project" value="TreeGrafter"/>
</dbReference>
<dbReference type="GO" id="GO:0051782">
    <property type="term" value="P:negative regulation of cell division"/>
    <property type="evidence" value="ECO:0007669"/>
    <property type="project" value="TreeGrafter"/>
</dbReference>
<feature type="region of interest" description="Disordered" evidence="1">
    <location>
        <begin position="1"/>
        <end position="127"/>
    </location>
</feature>
<dbReference type="Proteomes" id="UP000275069">
    <property type="component" value="Plasmid unnamed1"/>
</dbReference>
<feature type="compositionally biased region" description="Low complexity" evidence="1">
    <location>
        <begin position="53"/>
        <end position="67"/>
    </location>
</feature>
<dbReference type="AlphaFoldDB" id="A0A387BWK6"/>
<dbReference type="GO" id="GO:0005829">
    <property type="term" value="C:cytosol"/>
    <property type="evidence" value="ECO:0007669"/>
    <property type="project" value="TreeGrafter"/>
</dbReference>
<sequence>MSDHESQASASDIFAGAAHADDFIEDDTMMSDIRQRPRRSQLGDEQGRLIDLPQFQQQRQAAEAPPAAQTPPAPQTPPSPLPGPAAHPHEGESQQRQWQVSPPPAAPAPTEDAEPAAPVEDDDDELFSDPAKLLSNQATVQPTEKATTGLRGVLARVGLNVKPSAAETKEREHAARLAGYEAQVRQATYPRCIRVLVANKKGGAGKTPTAINLAGCIASVRGGQTAVWEVSDDPGALTYRTEGEPTYGVGELVRDVDKITSAGQLGGYTAPQTSFAAVIGSVGRRPRLTRDNVVAVSGLLDEFYAVQVMDSGNQPTSSAFQGAAEVADVLVIPLLNAGDSALEAVQLLDELRAGDEHSRYLADHAIAVRLTDGRMEHDRVSRSIEKLLHRNGVQTLVQVPFDHHIAERGQITYSKLQPATREAFVTLAAHVVTAAQAAVRKA</sequence>
<accession>A0A387BWK6</accession>
<dbReference type="InterPro" id="IPR002586">
    <property type="entry name" value="CobQ/CobB/MinD/ParA_Nub-bd_dom"/>
</dbReference>
<dbReference type="PANTHER" id="PTHR43384:SF14">
    <property type="entry name" value="ESX-1 SECRETION-ASSOCIATED PROTEIN ESPI"/>
    <property type="match status" value="1"/>
</dbReference>